<dbReference type="PANTHER" id="PTHR43265">
    <property type="entry name" value="ESTERASE ESTD"/>
    <property type="match status" value="1"/>
</dbReference>
<accession>A0ABS7TC04</accession>
<dbReference type="InterPro" id="IPR002471">
    <property type="entry name" value="Pept_S9_AS"/>
</dbReference>
<comment type="caution">
    <text evidence="5">The sequence shown here is derived from an EMBL/GenBank/DDBJ whole genome shotgun (WGS) entry which is preliminary data.</text>
</comment>
<dbReference type="Proteomes" id="UP001430290">
    <property type="component" value="Unassembled WGS sequence"/>
</dbReference>
<feature type="chain" id="PRO_5046504691" evidence="2">
    <location>
        <begin position="23"/>
        <end position="437"/>
    </location>
</feature>
<gene>
    <name evidence="5" type="ORF">K7B09_03450</name>
</gene>
<evidence type="ECO:0000313" key="5">
    <source>
        <dbReference type="EMBL" id="MBZ4185379.1"/>
    </source>
</evidence>
<keyword evidence="2" id="KW-0732">Signal</keyword>
<reference evidence="5" key="1">
    <citation type="submission" date="2021-09" db="EMBL/GenBank/DDBJ databases">
        <authorList>
            <person name="Wu T."/>
            <person name="Guo S.Z."/>
        </authorList>
    </citation>
    <scope>NUCLEOTIDE SEQUENCE</scope>
    <source>
        <strain evidence="5">RSS-23</strain>
    </source>
</reference>
<organism evidence="5 6">
    <name type="scientific">Thermomonas beijingensis</name>
    <dbReference type="NCBI Taxonomy" id="2872701"/>
    <lineage>
        <taxon>Bacteria</taxon>
        <taxon>Pseudomonadati</taxon>
        <taxon>Pseudomonadota</taxon>
        <taxon>Gammaproteobacteria</taxon>
        <taxon>Lysobacterales</taxon>
        <taxon>Lysobacteraceae</taxon>
        <taxon>Thermomonas</taxon>
    </lineage>
</organism>
<dbReference type="InterPro" id="IPR029058">
    <property type="entry name" value="AB_hydrolase_fold"/>
</dbReference>
<dbReference type="EMBL" id="JAIQDJ010000001">
    <property type="protein sequence ID" value="MBZ4185379.1"/>
    <property type="molecule type" value="Genomic_DNA"/>
</dbReference>
<protein>
    <submittedName>
        <fullName evidence="5">Alpha/beta fold hydrolase</fullName>
    </submittedName>
</protein>
<keyword evidence="1 5" id="KW-0378">Hydrolase</keyword>
<dbReference type="Pfam" id="PF12146">
    <property type="entry name" value="Hydrolase_4"/>
    <property type="match status" value="1"/>
</dbReference>
<dbReference type="SUPFAM" id="SSF53474">
    <property type="entry name" value="alpha/beta-Hydrolases"/>
    <property type="match status" value="1"/>
</dbReference>
<proteinExistence type="predicted"/>
<evidence type="ECO:0000313" key="6">
    <source>
        <dbReference type="Proteomes" id="UP001430290"/>
    </source>
</evidence>
<evidence type="ECO:0000256" key="2">
    <source>
        <dbReference type="SAM" id="SignalP"/>
    </source>
</evidence>
<evidence type="ECO:0000259" key="3">
    <source>
        <dbReference type="Pfam" id="PF12146"/>
    </source>
</evidence>
<dbReference type="Pfam" id="PF13026">
    <property type="entry name" value="DUF3887"/>
    <property type="match status" value="1"/>
</dbReference>
<dbReference type="PROSITE" id="PS00708">
    <property type="entry name" value="PRO_ENDOPEP_SER"/>
    <property type="match status" value="1"/>
</dbReference>
<feature type="signal peptide" evidence="2">
    <location>
        <begin position="1"/>
        <end position="22"/>
    </location>
</feature>
<dbReference type="Gene3D" id="3.40.50.1820">
    <property type="entry name" value="alpha/beta hydrolase"/>
    <property type="match status" value="1"/>
</dbReference>
<sequence>MRHTFIASVLAASLAIAGTSHAQTADPAALAQQALDALDAGHYAQVEQLFGPQMAAAVPADKLQAIWESLPAQMGNAKGREQAQVSAQGDTHFVQIPLHFEKAELVAKFAIDASGKIVGFLIQPAQSTSPAPAVAADANFSERDFSVGDGERALPGTLAMPKGNGPFPAVVLVHGSGPQDRDETIGPNKPFLDIARTLAAQGIAVLRYDKRTKARPQDFAGGNFGVDDETTNDAVIAVDALRKTDDIDPKRIFVLGHSQGGMLAPRIAAVSGHVAGLILMAAPTRPLLDILIEQNRRLAALNDGKIDDAERAAINAIIEQVRITRDPKTAATSPTVMGQPAGYWRSIEAVDAVSEAQQVRLPMLLLQGARDIQVVDADWQNWRDAFADDAEATFKLYPKLNHLGIAGEGEGSLAEYQQPGHVDAHLLTDVAAWVKQH</sequence>
<dbReference type="PANTHER" id="PTHR43265:SF1">
    <property type="entry name" value="ESTERASE ESTD"/>
    <property type="match status" value="1"/>
</dbReference>
<dbReference type="InterPro" id="IPR024981">
    <property type="entry name" value="DUF3887"/>
</dbReference>
<dbReference type="Gene3D" id="3.10.450.590">
    <property type="match status" value="1"/>
</dbReference>
<feature type="domain" description="DUF3887" evidence="4">
    <location>
        <begin position="31"/>
        <end position="120"/>
    </location>
</feature>
<dbReference type="RefSeq" id="WP_223626787.1">
    <property type="nucleotide sequence ID" value="NZ_JAIQDJ010000001.1"/>
</dbReference>
<keyword evidence="6" id="KW-1185">Reference proteome</keyword>
<evidence type="ECO:0000259" key="4">
    <source>
        <dbReference type="Pfam" id="PF13026"/>
    </source>
</evidence>
<feature type="domain" description="Serine aminopeptidase S33" evidence="3">
    <location>
        <begin position="191"/>
        <end position="402"/>
    </location>
</feature>
<evidence type="ECO:0000256" key="1">
    <source>
        <dbReference type="ARBA" id="ARBA00022801"/>
    </source>
</evidence>
<dbReference type="InterPro" id="IPR053145">
    <property type="entry name" value="AB_hydrolase_Est10"/>
</dbReference>
<dbReference type="InterPro" id="IPR022742">
    <property type="entry name" value="Hydrolase_4"/>
</dbReference>
<name>A0ABS7TC04_9GAMM</name>
<dbReference type="GO" id="GO:0016787">
    <property type="term" value="F:hydrolase activity"/>
    <property type="evidence" value="ECO:0007669"/>
    <property type="project" value="UniProtKB-KW"/>
</dbReference>